<reference evidence="2 3" key="1">
    <citation type="submission" date="2017-04" db="EMBL/GenBank/DDBJ databases">
        <title>The complete genome sequence of Streptomyces albolongus YIM 101047, the producer of novel bafilomycins and novel odoriferous sesquiterpenoids.</title>
        <authorList>
            <person name="Yin M."/>
            <person name="Jiang Y."/>
        </authorList>
    </citation>
    <scope>NUCLEOTIDE SEQUENCE [LARGE SCALE GENOMIC DNA]</scope>
    <source>
        <strain evidence="2 3">YIM 101047</strain>
    </source>
</reference>
<evidence type="ECO:0000259" key="1">
    <source>
        <dbReference type="Pfam" id="PF04149"/>
    </source>
</evidence>
<keyword evidence="3" id="KW-1185">Reference proteome</keyword>
<dbReference type="InterPro" id="IPR007278">
    <property type="entry name" value="DUF397"/>
</dbReference>
<sequence length="67" mass="6729">MIPDSSSLPVAWWKSSASHAQSDCLECGIVDSDHIAVRDSKAPNGPALVVGRGALAAMVGAVAAGLL</sequence>
<organism evidence="2 3">
    <name type="scientific">Kitasatospora albolonga</name>
    <dbReference type="NCBI Taxonomy" id="68173"/>
    <lineage>
        <taxon>Bacteria</taxon>
        <taxon>Bacillati</taxon>
        <taxon>Actinomycetota</taxon>
        <taxon>Actinomycetes</taxon>
        <taxon>Kitasatosporales</taxon>
        <taxon>Streptomycetaceae</taxon>
        <taxon>Kitasatospora</taxon>
    </lineage>
</organism>
<proteinExistence type="predicted"/>
<dbReference type="Pfam" id="PF04149">
    <property type="entry name" value="DUF397"/>
    <property type="match status" value="1"/>
</dbReference>
<gene>
    <name evidence="2" type="ORF">B7C62_17990</name>
</gene>
<dbReference type="AlphaFoldDB" id="A0ABC8C4M8"/>
<protein>
    <submittedName>
        <fullName evidence="2">DUF397 domain-containing protein</fullName>
    </submittedName>
</protein>
<name>A0ABC8C4M8_9ACTN</name>
<feature type="domain" description="DUF397" evidence="1">
    <location>
        <begin position="11"/>
        <end position="62"/>
    </location>
</feature>
<dbReference type="Proteomes" id="UP000192251">
    <property type="component" value="Chromosome"/>
</dbReference>
<dbReference type="KEGG" id="kab:B7C62_17990"/>
<evidence type="ECO:0000313" key="3">
    <source>
        <dbReference type="Proteomes" id="UP000192251"/>
    </source>
</evidence>
<evidence type="ECO:0000313" key="2">
    <source>
        <dbReference type="EMBL" id="ARF77232.1"/>
    </source>
</evidence>
<dbReference type="EMBL" id="CP020563">
    <property type="protein sequence ID" value="ARF77232.1"/>
    <property type="molecule type" value="Genomic_DNA"/>
</dbReference>
<accession>A0ABC8C4M8</accession>